<keyword evidence="3" id="KW-1185">Reference proteome</keyword>
<comment type="caution">
    <text evidence="2">The sequence shown here is derived from an EMBL/GenBank/DDBJ whole genome shotgun (WGS) entry which is preliminary data.</text>
</comment>
<protein>
    <submittedName>
        <fullName evidence="2">Uncharacterized protein</fullName>
    </submittedName>
</protein>
<gene>
    <name evidence="2" type="ORF">SSX86_001838</name>
</gene>
<name>A0AAP0DVP4_9ASTR</name>
<proteinExistence type="predicted"/>
<sequence length="118" mass="13586">MFGKKHGHGFPVSAIGDSPKIKGILTPLLDDNKRRLKSLNPSFLRLSSAPSNPHQRPQRQLYLILPFYASDHHKWRRLYRRYIYCTITLLLAVSVYVLWPSDPHLKVVSSAPLLVNQQ</sequence>
<evidence type="ECO:0000313" key="2">
    <source>
        <dbReference type="EMBL" id="KAK9080163.1"/>
    </source>
</evidence>
<keyword evidence="1" id="KW-1133">Transmembrane helix</keyword>
<organism evidence="2 3">
    <name type="scientific">Deinandra increscens subsp. villosa</name>
    <dbReference type="NCBI Taxonomy" id="3103831"/>
    <lineage>
        <taxon>Eukaryota</taxon>
        <taxon>Viridiplantae</taxon>
        <taxon>Streptophyta</taxon>
        <taxon>Embryophyta</taxon>
        <taxon>Tracheophyta</taxon>
        <taxon>Spermatophyta</taxon>
        <taxon>Magnoliopsida</taxon>
        <taxon>eudicotyledons</taxon>
        <taxon>Gunneridae</taxon>
        <taxon>Pentapetalae</taxon>
        <taxon>asterids</taxon>
        <taxon>campanulids</taxon>
        <taxon>Asterales</taxon>
        <taxon>Asteraceae</taxon>
        <taxon>Asteroideae</taxon>
        <taxon>Heliantheae alliance</taxon>
        <taxon>Madieae</taxon>
        <taxon>Madiinae</taxon>
        <taxon>Deinandra</taxon>
    </lineage>
</organism>
<dbReference type="Proteomes" id="UP001408789">
    <property type="component" value="Unassembled WGS sequence"/>
</dbReference>
<evidence type="ECO:0000313" key="3">
    <source>
        <dbReference type="Proteomes" id="UP001408789"/>
    </source>
</evidence>
<keyword evidence="1" id="KW-0472">Membrane</keyword>
<reference evidence="2 3" key="1">
    <citation type="submission" date="2024-04" db="EMBL/GenBank/DDBJ databases">
        <title>The reference genome of an endangered Asteraceae, Deinandra increscens subsp. villosa, native to the Central Coast of California.</title>
        <authorList>
            <person name="Guilliams M."/>
            <person name="Hasenstab-Lehman K."/>
            <person name="Meyer R."/>
            <person name="Mcevoy S."/>
        </authorList>
    </citation>
    <scope>NUCLEOTIDE SEQUENCE [LARGE SCALE GENOMIC DNA]</scope>
    <source>
        <tissue evidence="2">Leaf</tissue>
    </source>
</reference>
<keyword evidence="1" id="KW-0812">Transmembrane</keyword>
<evidence type="ECO:0000256" key="1">
    <source>
        <dbReference type="SAM" id="Phobius"/>
    </source>
</evidence>
<dbReference type="AlphaFoldDB" id="A0AAP0DVP4"/>
<dbReference type="EMBL" id="JBCNJP010000003">
    <property type="protein sequence ID" value="KAK9080163.1"/>
    <property type="molecule type" value="Genomic_DNA"/>
</dbReference>
<accession>A0AAP0DVP4</accession>
<feature type="transmembrane region" description="Helical" evidence="1">
    <location>
        <begin position="82"/>
        <end position="99"/>
    </location>
</feature>